<gene>
    <name evidence="5" type="ORF">CNF02_10075</name>
</gene>
<dbReference type="Pfam" id="PF13365">
    <property type="entry name" value="Trypsin_2"/>
    <property type="match status" value="1"/>
</dbReference>
<dbReference type="SUPFAM" id="SSF50156">
    <property type="entry name" value="PDZ domain-like"/>
    <property type="match status" value="1"/>
</dbReference>
<dbReference type="InterPro" id="IPR036034">
    <property type="entry name" value="PDZ_sf"/>
</dbReference>
<evidence type="ECO:0000256" key="2">
    <source>
        <dbReference type="ARBA" id="ARBA00022801"/>
    </source>
</evidence>
<dbReference type="AlphaFoldDB" id="A0A2A5W9V0"/>
<dbReference type="SMART" id="SM00228">
    <property type="entry name" value="PDZ"/>
    <property type="match status" value="1"/>
</dbReference>
<keyword evidence="3" id="KW-1133">Transmembrane helix</keyword>
<dbReference type="PANTHER" id="PTHR43343:SF3">
    <property type="entry name" value="PROTEASE DO-LIKE 8, CHLOROPLASTIC"/>
    <property type="match status" value="1"/>
</dbReference>
<evidence type="ECO:0000313" key="5">
    <source>
        <dbReference type="EMBL" id="PDH33047.1"/>
    </source>
</evidence>
<comment type="caution">
    <text evidence="5">The sequence shown here is derived from an EMBL/GenBank/DDBJ whole genome shotgun (WGS) entry which is preliminary data.</text>
</comment>
<keyword evidence="3" id="KW-0472">Membrane</keyword>
<organism evidence="5 6">
    <name type="scientific">OM182 bacterium MED-G28</name>
    <dbReference type="NCBI Taxonomy" id="1986256"/>
    <lineage>
        <taxon>Bacteria</taxon>
        <taxon>Pseudomonadati</taxon>
        <taxon>Pseudomonadota</taxon>
        <taxon>Gammaproteobacteria</taxon>
        <taxon>OMG group</taxon>
        <taxon>OM182 clade</taxon>
    </lineage>
</organism>
<dbReference type="InterPro" id="IPR001478">
    <property type="entry name" value="PDZ"/>
</dbReference>
<dbReference type="PROSITE" id="PS50106">
    <property type="entry name" value="PDZ"/>
    <property type="match status" value="1"/>
</dbReference>
<dbReference type="InterPro" id="IPR051201">
    <property type="entry name" value="Chloro_Bact_Ser_Proteases"/>
</dbReference>
<keyword evidence="3" id="KW-0812">Transmembrane</keyword>
<name>A0A2A5W9V0_9GAMM</name>
<sequence>MNRTVKIIQFISWPVICGVLIAIVILQYSQLEQLGHQLEQSSIAPLTQANTSFAVAISKAAPSVVGITATRFDVESIERAADDQLNFHLEEQNSLGSGVIVSSNGFILTNLHVVDNLFDLFDTEVTLNDGRRVPATVVAWDKLNDLAVLHINMNDLTPIEISNMQNLKVGDVVFAIGYPRNIGQSVSQGIISALTNNPDTTVSIIQTDAAINPGNSGGALINSEGKLIGINSSIFSESGNFEGIGFATPASIALTSMEELVAQAIEANSGYLGVLTGEALNEQSSQLFFGVNHIRGMLVESVDDGGAAERAGIRPGDVITQVENTQVVDAQNILMEVRNKKPGDTVNVQIYRNSQTFNVPVTLGFGEARIIEPQSASN</sequence>
<dbReference type="InterPro" id="IPR009003">
    <property type="entry name" value="Peptidase_S1_PA"/>
</dbReference>
<keyword evidence="2" id="KW-0378">Hydrolase</keyword>
<dbReference type="Gene3D" id="2.40.10.120">
    <property type="match status" value="1"/>
</dbReference>
<dbReference type="PANTHER" id="PTHR43343">
    <property type="entry name" value="PEPTIDASE S12"/>
    <property type="match status" value="1"/>
</dbReference>
<keyword evidence="1" id="KW-0645">Protease</keyword>
<dbReference type="EMBL" id="NTJZ01000011">
    <property type="protein sequence ID" value="PDH33047.1"/>
    <property type="molecule type" value="Genomic_DNA"/>
</dbReference>
<dbReference type="CDD" id="cd06779">
    <property type="entry name" value="cpPDZ_Deg_HtrA-like"/>
    <property type="match status" value="1"/>
</dbReference>
<evidence type="ECO:0000259" key="4">
    <source>
        <dbReference type="PROSITE" id="PS50106"/>
    </source>
</evidence>
<dbReference type="Proteomes" id="UP000219329">
    <property type="component" value="Unassembled WGS sequence"/>
</dbReference>
<dbReference type="SUPFAM" id="SSF50494">
    <property type="entry name" value="Trypsin-like serine proteases"/>
    <property type="match status" value="1"/>
</dbReference>
<protein>
    <submittedName>
        <fullName evidence="5">2-alkenal reductase</fullName>
    </submittedName>
</protein>
<evidence type="ECO:0000256" key="1">
    <source>
        <dbReference type="ARBA" id="ARBA00022670"/>
    </source>
</evidence>
<dbReference type="GO" id="GO:0004252">
    <property type="term" value="F:serine-type endopeptidase activity"/>
    <property type="evidence" value="ECO:0007669"/>
    <property type="project" value="InterPro"/>
</dbReference>
<evidence type="ECO:0000313" key="6">
    <source>
        <dbReference type="Proteomes" id="UP000219329"/>
    </source>
</evidence>
<feature type="domain" description="PDZ" evidence="4">
    <location>
        <begin position="261"/>
        <end position="354"/>
    </location>
</feature>
<proteinExistence type="predicted"/>
<dbReference type="Pfam" id="PF13180">
    <property type="entry name" value="PDZ_2"/>
    <property type="match status" value="1"/>
</dbReference>
<feature type="transmembrane region" description="Helical" evidence="3">
    <location>
        <begin position="7"/>
        <end position="28"/>
    </location>
</feature>
<reference evidence="5 6" key="1">
    <citation type="submission" date="2017-08" db="EMBL/GenBank/DDBJ databases">
        <title>Fine stratification of microbial communities through a metagenomic profile of the photic zone.</title>
        <authorList>
            <person name="Haro-Moreno J.M."/>
            <person name="Lopez-Perez M."/>
            <person name="De La Torre J."/>
            <person name="Picazo A."/>
            <person name="Camacho A."/>
            <person name="Rodriguez-Valera F."/>
        </authorList>
    </citation>
    <scope>NUCLEOTIDE SEQUENCE [LARGE SCALE GENOMIC DNA]</scope>
    <source>
        <strain evidence="5">MED-G28</strain>
    </source>
</reference>
<evidence type="ECO:0000256" key="3">
    <source>
        <dbReference type="SAM" id="Phobius"/>
    </source>
</evidence>
<accession>A0A2A5W9V0</accession>
<dbReference type="GO" id="GO:0006508">
    <property type="term" value="P:proteolysis"/>
    <property type="evidence" value="ECO:0007669"/>
    <property type="project" value="UniProtKB-KW"/>
</dbReference>
<dbReference type="PRINTS" id="PR00834">
    <property type="entry name" value="PROTEASES2C"/>
</dbReference>
<dbReference type="Gene3D" id="2.30.42.10">
    <property type="match status" value="1"/>
</dbReference>
<dbReference type="InterPro" id="IPR001940">
    <property type="entry name" value="Peptidase_S1C"/>
</dbReference>